<accession>A0A1Y0D7L8</accession>
<dbReference type="InterPro" id="IPR024409">
    <property type="entry name" value="DUF3833"/>
</dbReference>
<dbReference type="Pfam" id="PF12915">
    <property type="entry name" value="DUF3833"/>
    <property type="match status" value="1"/>
</dbReference>
<evidence type="ECO:0000256" key="1">
    <source>
        <dbReference type="SAM" id="SignalP"/>
    </source>
</evidence>
<evidence type="ECO:0000313" key="3">
    <source>
        <dbReference type="Proteomes" id="UP000243937"/>
    </source>
</evidence>
<evidence type="ECO:0008006" key="4">
    <source>
        <dbReference type="Google" id="ProtNLM"/>
    </source>
</evidence>
<dbReference type="Proteomes" id="UP000243937">
    <property type="component" value="Chromosome"/>
</dbReference>
<protein>
    <recommendedName>
        <fullName evidence="4">DUF3833 domain-containing protein</fullName>
    </recommendedName>
</protein>
<gene>
    <name evidence="2" type="ORF">CBP31_13700</name>
</gene>
<dbReference type="OrthoDB" id="5296954at2"/>
<dbReference type="EMBL" id="CP021377">
    <property type="protein sequence ID" value="ART83551.1"/>
    <property type="molecule type" value="Genomic_DNA"/>
</dbReference>
<keyword evidence="1" id="KW-0732">Signal</keyword>
<sequence length="182" mass="20834">MRRRIKTIVLSLLTTLTLSLGLMSCSSDINDYANTNPQFALDEYFNGELTAHGMVQDRSGKVLRRFTVAMVGTWQGNKGTLEEDFIYDDGERQRRVWHIEKTADGHYTGTAGDVVVPAKGQTQGFALNWRYTLAVPVDGKVWNINFNDWMYQLDDKRVLNRAEMTKFGFKVGEVTLWIERKS</sequence>
<reference evidence="2 3" key="1">
    <citation type="journal article" date="2014" name="Int. J. Syst. Evol. Microbiol.">
        <title>Oceanisphaera profunda sp. nov., a marine bacterium isolated from deep-sea sediment, and emended description of the genus Oceanisphaera.</title>
        <authorList>
            <person name="Xu Z."/>
            <person name="Zhang X.Y."/>
            <person name="Su H.N."/>
            <person name="Yu Z.C."/>
            <person name="Liu C."/>
            <person name="Li H."/>
            <person name="Chen X.L."/>
            <person name="Song X.Y."/>
            <person name="Xie B.B."/>
            <person name="Qin Q.L."/>
            <person name="Zhou B.C."/>
            <person name="Shi M."/>
            <person name="Huang Y."/>
            <person name="Zhang Y.Z."/>
        </authorList>
    </citation>
    <scope>NUCLEOTIDE SEQUENCE [LARGE SCALE GENOMIC DNA]</scope>
    <source>
        <strain evidence="2 3">SM1222</strain>
    </source>
</reference>
<dbReference type="RefSeq" id="WP_087038228.1">
    <property type="nucleotide sequence ID" value="NZ_CP021377.1"/>
</dbReference>
<evidence type="ECO:0000313" key="2">
    <source>
        <dbReference type="EMBL" id="ART83551.1"/>
    </source>
</evidence>
<dbReference type="AlphaFoldDB" id="A0A1Y0D7L8"/>
<name>A0A1Y0D7L8_9GAMM</name>
<feature type="signal peptide" evidence="1">
    <location>
        <begin position="1"/>
        <end position="24"/>
    </location>
</feature>
<dbReference type="KEGG" id="opf:CBP31_13700"/>
<proteinExistence type="predicted"/>
<feature type="chain" id="PRO_5012598192" description="DUF3833 domain-containing protein" evidence="1">
    <location>
        <begin position="25"/>
        <end position="182"/>
    </location>
</feature>
<keyword evidence="3" id="KW-1185">Reference proteome</keyword>
<organism evidence="2 3">
    <name type="scientific">Oceanisphaera profunda</name>
    <dbReference type="NCBI Taxonomy" id="1416627"/>
    <lineage>
        <taxon>Bacteria</taxon>
        <taxon>Pseudomonadati</taxon>
        <taxon>Pseudomonadota</taxon>
        <taxon>Gammaproteobacteria</taxon>
        <taxon>Aeromonadales</taxon>
        <taxon>Aeromonadaceae</taxon>
        <taxon>Oceanisphaera</taxon>
    </lineage>
</organism>
<dbReference type="PROSITE" id="PS51257">
    <property type="entry name" value="PROKAR_LIPOPROTEIN"/>
    <property type="match status" value="1"/>
</dbReference>